<dbReference type="PANTHER" id="PTHR11601">
    <property type="entry name" value="CYSTEINE DESULFURYLASE FAMILY MEMBER"/>
    <property type="match status" value="1"/>
</dbReference>
<comment type="cofactor">
    <cofactor evidence="1">
        <name>pyridoxal 5'-phosphate</name>
        <dbReference type="ChEBI" id="CHEBI:597326"/>
    </cofactor>
</comment>
<dbReference type="Proteomes" id="UP000593915">
    <property type="component" value="Chromosome"/>
</dbReference>
<dbReference type="InterPro" id="IPR000192">
    <property type="entry name" value="Aminotrans_V_dom"/>
</dbReference>
<dbReference type="AlphaFoldDB" id="A0A7S6WNX8"/>
<dbReference type="RefSeq" id="WP_194076066.1">
    <property type="nucleotide sequence ID" value="NZ_CP061839.1"/>
</dbReference>
<dbReference type="PANTHER" id="PTHR11601:SF50">
    <property type="entry name" value="CYSTEINE DESULFURASE ISCS 2-RELATED"/>
    <property type="match status" value="1"/>
</dbReference>
<evidence type="ECO:0000313" key="5">
    <source>
        <dbReference type="Proteomes" id="UP000593915"/>
    </source>
</evidence>
<evidence type="ECO:0000259" key="3">
    <source>
        <dbReference type="Pfam" id="PF00266"/>
    </source>
</evidence>
<evidence type="ECO:0000256" key="2">
    <source>
        <dbReference type="ARBA" id="ARBA00022898"/>
    </source>
</evidence>
<accession>A0A7S6WNX8</accession>
<dbReference type="Gene3D" id="3.40.640.10">
    <property type="entry name" value="Type I PLP-dependent aspartate aminotransferase-like (Major domain)"/>
    <property type="match status" value="1"/>
</dbReference>
<name>A0A7S6WNX8_9SPIR</name>
<dbReference type="InterPro" id="IPR015424">
    <property type="entry name" value="PyrdxlP-dep_Trfase"/>
</dbReference>
<dbReference type="PIRSF" id="PIRSF005572">
    <property type="entry name" value="NifS"/>
    <property type="match status" value="1"/>
</dbReference>
<dbReference type="InterPro" id="IPR015422">
    <property type="entry name" value="PyrdxlP-dep_Trfase_small"/>
</dbReference>
<dbReference type="EMBL" id="CP061839">
    <property type="protein sequence ID" value="QOW60567.1"/>
    <property type="molecule type" value="Genomic_DNA"/>
</dbReference>
<evidence type="ECO:0000256" key="1">
    <source>
        <dbReference type="ARBA" id="ARBA00001933"/>
    </source>
</evidence>
<reference evidence="4 5" key="1">
    <citation type="submission" date="2020-09" db="EMBL/GenBank/DDBJ databases">
        <title>Characterization of Treponema spp. from bovine digital dermatitis in Korea.</title>
        <authorList>
            <person name="Espiritu H.M."/>
            <person name="Cho Y.I."/>
            <person name="Mamuad L."/>
        </authorList>
    </citation>
    <scope>NUCLEOTIDE SEQUENCE [LARGE SCALE GENOMIC DNA]</scope>
    <source>
        <strain evidence="4 5">KS1</strain>
    </source>
</reference>
<evidence type="ECO:0000313" key="4">
    <source>
        <dbReference type="EMBL" id="QOW60567.1"/>
    </source>
</evidence>
<proteinExistence type="predicted"/>
<gene>
    <name evidence="4" type="ORF">IFE08_12295</name>
</gene>
<dbReference type="Pfam" id="PF00266">
    <property type="entry name" value="Aminotran_5"/>
    <property type="match status" value="1"/>
</dbReference>
<dbReference type="Gene3D" id="1.10.260.50">
    <property type="match status" value="1"/>
</dbReference>
<organism evidence="4 5">
    <name type="scientific">Treponema pedis</name>
    <dbReference type="NCBI Taxonomy" id="409322"/>
    <lineage>
        <taxon>Bacteria</taxon>
        <taxon>Pseudomonadati</taxon>
        <taxon>Spirochaetota</taxon>
        <taxon>Spirochaetia</taxon>
        <taxon>Spirochaetales</taxon>
        <taxon>Treponemataceae</taxon>
        <taxon>Treponema</taxon>
    </lineage>
</organism>
<dbReference type="InterPro" id="IPR015421">
    <property type="entry name" value="PyrdxlP-dep_Trfase_major"/>
</dbReference>
<dbReference type="Gene3D" id="3.90.1150.10">
    <property type="entry name" value="Aspartate Aminotransferase, domain 1"/>
    <property type="match status" value="1"/>
</dbReference>
<keyword evidence="2" id="KW-0663">Pyridoxal phosphate</keyword>
<feature type="domain" description="Aminotransferase class V" evidence="3">
    <location>
        <begin position="2"/>
        <end position="381"/>
    </location>
</feature>
<dbReference type="InterPro" id="IPR016454">
    <property type="entry name" value="Cysteine_dSase"/>
</dbReference>
<protein>
    <submittedName>
        <fullName evidence="4">Cysteine desulfurase</fullName>
    </submittedName>
</protein>
<dbReference type="SUPFAM" id="SSF53383">
    <property type="entry name" value="PLP-dependent transferases"/>
    <property type="match status" value="1"/>
</dbReference>
<sequence>MIYLDWAASAVPQEDACIKALKKSFLNFANPSAKHCMGEAARCLLEEAREEISYTLGIKKNLTQEGSKKSLSGSEKRIFFTSGGTEANHIPLFAMMTAPCSICISSLEHSAFREQVKIMQQLKFKVLVIPSDKNGIITPEAVLKTVEKDTGFVTVMAVNNETGAIQPIAEIGAALEEFTKGKRKIHFHTDAVQAIGKIPFNLLNLPIHSASFSGHKIGAPRGIGFLYTAKNIEPFIRGGGQENGIRPGTENLAGILALAECLKNYSIDEKEHFSKAQNLMDYLIEELSKINDVTLIPQTRLENPQNFSPWILQFAVRQLTGEVLVRCLSERGICISTGSACSAKKHSRPVLDAMKVDRALQMNAVRVSIGRTTTLDELKEFVTVLKEILKEF</sequence>